<sequence length="198" mass="20979">MRGWAVALVLALGTGTVTASSGPDVPTAPPGEPAGTSTPGLRLREPLRGSGEVVRDFRKPPNRYGPGHRGVDLRASSGEAVLAAAAGTVEHAGFVVDRHVIAISHGNGLSTTYEPVLPEVTAGQPVERGEIIGSVARGHPECAAKKPHTCLHWGLRDHDTYLDPLLRLTTGDVRLLPWRGPEREHRSSSVPRLGQFPP</sequence>
<dbReference type="Pfam" id="PF01551">
    <property type="entry name" value="Peptidase_M23"/>
    <property type="match status" value="1"/>
</dbReference>
<reference evidence="5" key="1">
    <citation type="submission" date="2016-10" db="EMBL/GenBank/DDBJ databases">
        <authorList>
            <person name="Varghese N."/>
            <person name="Submissions S."/>
        </authorList>
    </citation>
    <scope>NUCLEOTIDE SEQUENCE [LARGE SCALE GENOMIC DNA]</scope>
    <source>
        <strain evidence="5">DSM 45004</strain>
    </source>
</reference>
<gene>
    <name evidence="4" type="ORF">SAMN04487819_115114</name>
</gene>
<accession>A0A1I2B765</accession>
<name>A0A1I2B765_9ACTN</name>
<feature type="chain" id="PRO_5011577822" evidence="2">
    <location>
        <begin position="20"/>
        <end position="198"/>
    </location>
</feature>
<keyword evidence="5" id="KW-1185">Reference proteome</keyword>
<evidence type="ECO:0000256" key="1">
    <source>
        <dbReference type="SAM" id="MobiDB-lite"/>
    </source>
</evidence>
<dbReference type="Gene3D" id="2.70.70.10">
    <property type="entry name" value="Glucose Permease (Domain IIA)"/>
    <property type="match status" value="1"/>
</dbReference>
<dbReference type="PANTHER" id="PTHR21666">
    <property type="entry name" value="PEPTIDASE-RELATED"/>
    <property type="match status" value="1"/>
</dbReference>
<keyword evidence="2" id="KW-0732">Signal</keyword>
<dbReference type="PANTHER" id="PTHR21666:SF270">
    <property type="entry name" value="MUREIN HYDROLASE ACTIVATOR ENVC"/>
    <property type="match status" value="1"/>
</dbReference>
<dbReference type="InterPro" id="IPR016047">
    <property type="entry name" value="M23ase_b-sheet_dom"/>
</dbReference>
<evidence type="ECO:0000313" key="5">
    <source>
        <dbReference type="Proteomes" id="UP000198716"/>
    </source>
</evidence>
<dbReference type="SUPFAM" id="SSF51261">
    <property type="entry name" value="Duplicated hybrid motif"/>
    <property type="match status" value="1"/>
</dbReference>
<dbReference type="InterPro" id="IPR050570">
    <property type="entry name" value="Cell_wall_metabolism_enzyme"/>
</dbReference>
<dbReference type="GO" id="GO:0004222">
    <property type="term" value="F:metalloendopeptidase activity"/>
    <property type="evidence" value="ECO:0007669"/>
    <property type="project" value="TreeGrafter"/>
</dbReference>
<evidence type="ECO:0000256" key="2">
    <source>
        <dbReference type="SAM" id="SignalP"/>
    </source>
</evidence>
<evidence type="ECO:0000259" key="3">
    <source>
        <dbReference type="Pfam" id="PF01551"/>
    </source>
</evidence>
<proteinExistence type="predicted"/>
<evidence type="ECO:0000313" key="4">
    <source>
        <dbReference type="EMBL" id="SFE52032.1"/>
    </source>
</evidence>
<organism evidence="4 5">
    <name type="scientific">Actinopolyspora alba</name>
    <dbReference type="NCBI Taxonomy" id="673379"/>
    <lineage>
        <taxon>Bacteria</taxon>
        <taxon>Bacillati</taxon>
        <taxon>Actinomycetota</taxon>
        <taxon>Actinomycetes</taxon>
        <taxon>Actinopolysporales</taxon>
        <taxon>Actinopolysporaceae</taxon>
        <taxon>Actinopolyspora</taxon>
        <taxon>Actinopolyspora alba group</taxon>
    </lineage>
</organism>
<dbReference type="CDD" id="cd12797">
    <property type="entry name" value="M23_peptidase"/>
    <property type="match status" value="1"/>
</dbReference>
<feature type="region of interest" description="Disordered" evidence="1">
    <location>
        <begin position="18"/>
        <end position="48"/>
    </location>
</feature>
<dbReference type="Proteomes" id="UP000198716">
    <property type="component" value="Unassembled WGS sequence"/>
</dbReference>
<dbReference type="InterPro" id="IPR011055">
    <property type="entry name" value="Dup_hybrid_motif"/>
</dbReference>
<dbReference type="RefSeq" id="WP_139219599.1">
    <property type="nucleotide sequence ID" value="NZ_FOMZ01000015.1"/>
</dbReference>
<feature type="domain" description="M23ase beta-sheet core" evidence="3">
    <location>
        <begin position="67"/>
        <end position="164"/>
    </location>
</feature>
<feature type="signal peptide" evidence="2">
    <location>
        <begin position="1"/>
        <end position="19"/>
    </location>
</feature>
<protein>
    <submittedName>
        <fullName evidence="4">Peptidase family M23</fullName>
    </submittedName>
</protein>
<dbReference type="AlphaFoldDB" id="A0A1I2B765"/>
<dbReference type="EMBL" id="FOMZ01000015">
    <property type="protein sequence ID" value="SFE52032.1"/>
    <property type="molecule type" value="Genomic_DNA"/>
</dbReference>